<keyword evidence="3" id="KW-1185">Reference proteome</keyword>
<evidence type="ECO:0000313" key="3">
    <source>
        <dbReference type="Proteomes" id="UP000605897"/>
    </source>
</evidence>
<dbReference type="EMBL" id="BNAU01000005">
    <property type="protein sequence ID" value="GHF06668.1"/>
    <property type="molecule type" value="Genomic_DNA"/>
</dbReference>
<evidence type="ECO:0008006" key="4">
    <source>
        <dbReference type="Google" id="ProtNLM"/>
    </source>
</evidence>
<name>A0ABQ3J9L4_9PSEU</name>
<keyword evidence="1" id="KW-0472">Membrane</keyword>
<accession>A0ABQ3J9L4</accession>
<reference evidence="3" key="1">
    <citation type="journal article" date="2019" name="Int. J. Syst. Evol. Microbiol.">
        <title>The Global Catalogue of Microorganisms (GCM) 10K type strain sequencing project: providing services to taxonomists for standard genome sequencing and annotation.</title>
        <authorList>
            <consortium name="The Broad Institute Genomics Platform"/>
            <consortium name="The Broad Institute Genome Sequencing Center for Infectious Disease"/>
            <person name="Wu L."/>
            <person name="Ma J."/>
        </authorList>
    </citation>
    <scope>NUCLEOTIDE SEQUENCE [LARGE SCALE GENOMIC DNA]</scope>
    <source>
        <strain evidence="3">CGMCC 4.7677</strain>
    </source>
</reference>
<feature type="transmembrane region" description="Helical" evidence="1">
    <location>
        <begin position="9"/>
        <end position="29"/>
    </location>
</feature>
<protein>
    <recommendedName>
        <fullName evidence="4">DUF4190 domain-containing protein</fullName>
    </recommendedName>
</protein>
<feature type="transmembrane region" description="Helical" evidence="1">
    <location>
        <begin position="73"/>
        <end position="95"/>
    </location>
</feature>
<comment type="caution">
    <text evidence="2">The sequence shown here is derived from an EMBL/GenBank/DDBJ whole genome shotgun (WGS) entry which is preliminary data.</text>
</comment>
<sequence>MTEDRRPGVAFVGFAFTAALLIALVAAMSQDLVAGWHGGEYAELFLGIALGAVLAGIVLRLARPPWKSLGTGLVLGGTFGLAAALAIGVMLLVAFSQWSS</sequence>
<evidence type="ECO:0000313" key="2">
    <source>
        <dbReference type="EMBL" id="GHF06668.1"/>
    </source>
</evidence>
<dbReference type="RefSeq" id="WP_191246630.1">
    <property type="nucleotide sequence ID" value="NZ_BNAU01000005.1"/>
</dbReference>
<dbReference type="Proteomes" id="UP000605897">
    <property type="component" value="Unassembled WGS sequence"/>
</dbReference>
<keyword evidence="1" id="KW-1133">Transmembrane helix</keyword>
<evidence type="ECO:0000256" key="1">
    <source>
        <dbReference type="SAM" id="Phobius"/>
    </source>
</evidence>
<feature type="transmembrane region" description="Helical" evidence="1">
    <location>
        <begin position="41"/>
        <end position="61"/>
    </location>
</feature>
<keyword evidence="1" id="KW-0812">Transmembrane</keyword>
<gene>
    <name evidence="2" type="ORF">GCM10017786_45300</name>
</gene>
<proteinExistence type="predicted"/>
<organism evidence="2 3">
    <name type="scientific">Amycolatopsis deserti</name>
    <dbReference type="NCBI Taxonomy" id="185696"/>
    <lineage>
        <taxon>Bacteria</taxon>
        <taxon>Bacillati</taxon>
        <taxon>Actinomycetota</taxon>
        <taxon>Actinomycetes</taxon>
        <taxon>Pseudonocardiales</taxon>
        <taxon>Pseudonocardiaceae</taxon>
        <taxon>Amycolatopsis</taxon>
    </lineage>
</organism>